<proteinExistence type="predicted"/>
<gene>
    <name evidence="1" type="ORF">UFOPK1639_00407</name>
</gene>
<dbReference type="EMBL" id="CAEZTH010000031">
    <property type="protein sequence ID" value="CAB4560447.1"/>
    <property type="molecule type" value="Genomic_DNA"/>
</dbReference>
<evidence type="ECO:0000313" key="1">
    <source>
        <dbReference type="EMBL" id="CAB4560447.1"/>
    </source>
</evidence>
<protein>
    <submittedName>
        <fullName evidence="1">Unannotated protein</fullName>
    </submittedName>
</protein>
<reference evidence="1" key="1">
    <citation type="submission" date="2020-05" db="EMBL/GenBank/DDBJ databases">
        <authorList>
            <person name="Chiriac C."/>
            <person name="Salcher M."/>
            <person name="Ghai R."/>
            <person name="Kavagutti S V."/>
        </authorList>
    </citation>
    <scope>NUCLEOTIDE SEQUENCE</scope>
</reference>
<accession>A0A6J6D974</accession>
<sequence length="51" mass="5637">MVALVRPASDITRNSDVIVKNKVIEPAMWIAIWIVVKTKGVLVSSRAKNAF</sequence>
<organism evidence="1">
    <name type="scientific">freshwater metagenome</name>
    <dbReference type="NCBI Taxonomy" id="449393"/>
    <lineage>
        <taxon>unclassified sequences</taxon>
        <taxon>metagenomes</taxon>
        <taxon>ecological metagenomes</taxon>
    </lineage>
</organism>
<dbReference type="AlphaFoldDB" id="A0A6J6D974"/>
<name>A0A6J6D974_9ZZZZ</name>